<reference evidence="2" key="2">
    <citation type="submission" date="2020-09" db="EMBL/GenBank/DDBJ databases">
        <authorList>
            <person name="Sun Q."/>
            <person name="Zhou Y."/>
        </authorList>
    </citation>
    <scope>NUCLEOTIDE SEQUENCE</scope>
    <source>
        <strain evidence="2">CGMCC 1.15290</strain>
    </source>
</reference>
<protein>
    <submittedName>
        <fullName evidence="2">Acyltransferase</fullName>
    </submittedName>
</protein>
<keyword evidence="2" id="KW-0808">Transferase</keyword>
<name>A0A917J492_9BACT</name>
<evidence type="ECO:0000259" key="1">
    <source>
        <dbReference type="PROSITE" id="PS51186"/>
    </source>
</evidence>
<dbReference type="GO" id="GO:0016747">
    <property type="term" value="F:acyltransferase activity, transferring groups other than amino-acyl groups"/>
    <property type="evidence" value="ECO:0007669"/>
    <property type="project" value="InterPro"/>
</dbReference>
<sequence>MSQLTTYVITSHAHPQVPFIRQLYHTAFPEEERRPFEQLPLDDTDTSMQLLLYCNPSDTPVGFATVWQFGDFCFVEHLAIDTAQRSKGYGAVIVQQLLSPGCTVLLEVEPVHDEQSEKRIRFYNRLGFTANALPYLQPPYHKGLQPIPMVLLSNPAISVTEAEIFVNQLHKQVYPAFE</sequence>
<dbReference type="Proteomes" id="UP000627292">
    <property type="component" value="Unassembled WGS sequence"/>
</dbReference>
<reference evidence="2" key="1">
    <citation type="journal article" date="2014" name="Int. J. Syst. Evol. Microbiol.">
        <title>Complete genome sequence of Corynebacterium casei LMG S-19264T (=DSM 44701T), isolated from a smear-ripened cheese.</title>
        <authorList>
            <consortium name="US DOE Joint Genome Institute (JGI-PGF)"/>
            <person name="Walter F."/>
            <person name="Albersmeier A."/>
            <person name="Kalinowski J."/>
            <person name="Ruckert C."/>
        </authorList>
    </citation>
    <scope>NUCLEOTIDE SEQUENCE</scope>
    <source>
        <strain evidence="2">CGMCC 1.15290</strain>
    </source>
</reference>
<evidence type="ECO:0000313" key="2">
    <source>
        <dbReference type="EMBL" id="GGH77132.1"/>
    </source>
</evidence>
<comment type="caution">
    <text evidence="2">The sequence shown here is derived from an EMBL/GenBank/DDBJ whole genome shotgun (WGS) entry which is preliminary data.</text>
</comment>
<dbReference type="InterPro" id="IPR000182">
    <property type="entry name" value="GNAT_dom"/>
</dbReference>
<dbReference type="RefSeq" id="WP_188956217.1">
    <property type="nucleotide sequence ID" value="NZ_BMIB01000004.1"/>
</dbReference>
<organism evidence="2 3">
    <name type="scientific">Filimonas zeae</name>
    <dbReference type="NCBI Taxonomy" id="1737353"/>
    <lineage>
        <taxon>Bacteria</taxon>
        <taxon>Pseudomonadati</taxon>
        <taxon>Bacteroidota</taxon>
        <taxon>Chitinophagia</taxon>
        <taxon>Chitinophagales</taxon>
        <taxon>Chitinophagaceae</taxon>
        <taxon>Filimonas</taxon>
    </lineage>
</organism>
<dbReference type="InterPro" id="IPR016181">
    <property type="entry name" value="Acyl_CoA_acyltransferase"/>
</dbReference>
<dbReference type="EMBL" id="BMIB01000004">
    <property type="protein sequence ID" value="GGH77132.1"/>
    <property type="molecule type" value="Genomic_DNA"/>
</dbReference>
<dbReference type="PROSITE" id="PS51186">
    <property type="entry name" value="GNAT"/>
    <property type="match status" value="1"/>
</dbReference>
<gene>
    <name evidence="2" type="ORF">GCM10011379_43020</name>
</gene>
<proteinExistence type="predicted"/>
<dbReference type="Pfam" id="PF00583">
    <property type="entry name" value="Acetyltransf_1"/>
    <property type="match status" value="1"/>
</dbReference>
<keyword evidence="3" id="KW-1185">Reference proteome</keyword>
<feature type="domain" description="N-acetyltransferase" evidence="1">
    <location>
        <begin position="7"/>
        <end position="154"/>
    </location>
</feature>
<dbReference type="SUPFAM" id="SSF55729">
    <property type="entry name" value="Acyl-CoA N-acyltransferases (Nat)"/>
    <property type="match status" value="1"/>
</dbReference>
<dbReference type="Gene3D" id="3.40.630.30">
    <property type="match status" value="1"/>
</dbReference>
<evidence type="ECO:0000313" key="3">
    <source>
        <dbReference type="Proteomes" id="UP000627292"/>
    </source>
</evidence>
<dbReference type="AlphaFoldDB" id="A0A917J492"/>
<accession>A0A917J492</accession>
<keyword evidence="2" id="KW-0012">Acyltransferase</keyword>